<feature type="region of interest" description="Disordered" evidence="13">
    <location>
        <begin position="550"/>
        <end position="569"/>
    </location>
</feature>
<dbReference type="VEuPathDB" id="VectorBase:GPAI009341"/>
<dbReference type="STRING" id="7398.A0A1A9ZB87"/>
<accession>A0A1A9ZB87</accession>
<dbReference type="Gene3D" id="2.30.30.140">
    <property type="match status" value="2"/>
</dbReference>
<evidence type="ECO:0000256" key="3">
    <source>
        <dbReference type="ARBA" id="ARBA00022737"/>
    </source>
</evidence>
<evidence type="ECO:0000313" key="17">
    <source>
        <dbReference type="EnsemblMetazoa" id="GPAI009341-PA"/>
    </source>
</evidence>
<dbReference type="Proteomes" id="UP000092445">
    <property type="component" value="Unassembled WGS sequence"/>
</dbReference>
<proteinExistence type="predicted"/>
<keyword evidence="6" id="KW-0378">Hydrolase</keyword>
<dbReference type="GO" id="GO:0031047">
    <property type="term" value="P:regulatory ncRNA-mediated gene silencing"/>
    <property type="evidence" value="ECO:0007669"/>
    <property type="project" value="UniProtKB-KW"/>
</dbReference>
<evidence type="ECO:0000256" key="7">
    <source>
        <dbReference type="ARBA" id="ARBA00022806"/>
    </source>
</evidence>
<dbReference type="SUPFAM" id="SSF52540">
    <property type="entry name" value="P-loop containing nucleoside triphosphate hydrolases"/>
    <property type="match status" value="1"/>
</dbReference>
<keyword evidence="14" id="KW-1133">Transmembrane helix</keyword>
<name>A0A1A9ZB87_GLOPL</name>
<dbReference type="PANTHER" id="PTHR22655">
    <property type="entry name" value="ATP-DEPENDENT RNA HELICASE TDRD12-RELATED"/>
    <property type="match status" value="1"/>
</dbReference>
<evidence type="ECO:0000256" key="4">
    <source>
        <dbReference type="ARBA" id="ARBA00022741"/>
    </source>
</evidence>
<evidence type="ECO:0000313" key="18">
    <source>
        <dbReference type="Proteomes" id="UP000092445"/>
    </source>
</evidence>
<dbReference type="Gene3D" id="3.40.50.300">
    <property type="entry name" value="P-loop containing nucleotide triphosphate hydrolases"/>
    <property type="match status" value="2"/>
</dbReference>
<keyword evidence="10" id="KW-0943">RNA-mediated gene silencing</keyword>
<dbReference type="Gene3D" id="2.40.50.90">
    <property type="match status" value="1"/>
</dbReference>
<feature type="domain" description="Tudor" evidence="16">
    <location>
        <begin position="77"/>
        <end position="179"/>
    </location>
</feature>
<evidence type="ECO:0000259" key="16">
    <source>
        <dbReference type="Pfam" id="PF00567"/>
    </source>
</evidence>
<dbReference type="InterPro" id="IPR002999">
    <property type="entry name" value="Tudor"/>
</dbReference>
<evidence type="ECO:0000256" key="9">
    <source>
        <dbReference type="ARBA" id="ARBA00022871"/>
    </source>
</evidence>
<dbReference type="GO" id="GO:0007283">
    <property type="term" value="P:spermatogenesis"/>
    <property type="evidence" value="ECO:0007669"/>
    <property type="project" value="UniProtKB-KW"/>
</dbReference>
<dbReference type="GO" id="GO:0005524">
    <property type="term" value="F:ATP binding"/>
    <property type="evidence" value="ECO:0007669"/>
    <property type="project" value="UniProtKB-KW"/>
</dbReference>
<evidence type="ECO:0000256" key="8">
    <source>
        <dbReference type="ARBA" id="ARBA00022840"/>
    </source>
</evidence>
<keyword evidence="14" id="KW-0812">Transmembrane</keyword>
<protein>
    <recommendedName>
        <fullName evidence="1">RNA helicase</fullName>
        <ecNumber evidence="1">3.6.4.13</ecNumber>
    </recommendedName>
</protein>
<reference evidence="17" key="2">
    <citation type="submission" date="2020-05" db="UniProtKB">
        <authorList>
            <consortium name="EnsemblMetazoa"/>
        </authorList>
    </citation>
    <scope>IDENTIFICATION</scope>
    <source>
        <strain evidence="17">IAEA</strain>
    </source>
</reference>
<organism evidence="17 18">
    <name type="scientific">Glossina pallidipes</name>
    <name type="common">Tsetse fly</name>
    <dbReference type="NCBI Taxonomy" id="7398"/>
    <lineage>
        <taxon>Eukaryota</taxon>
        <taxon>Metazoa</taxon>
        <taxon>Ecdysozoa</taxon>
        <taxon>Arthropoda</taxon>
        <taxon>Hexapoda</taxon>
        <taxon>Insecta</taxon>
        <taxon>Pterygota</taxon>
        <taxon>Neoptera</taxon>
        <taxon>Endopterygota</taxon>
        <taxon>Diptera</taxon>
        <taxon>Brachycera</taxon>
        <taxon>Muscomorpha</taxon>
        <taxon>Hippoboscoidea</taxon>
        <taxon>Glossinidae</taxon>
        <taxon>Glossina</taxon>
    </lineage>
</organism>
<dbReference type="CDD" id="cd20435">
    <property type="entry name" value="Tudor_TDRD12_rpt2"/>
    <property type="match status" value="1"/>
</dbReference>
<dbReference type="EnsemblMetazoa" id="GPAI009341-RA">
    <property type="protein sequence ID" value="GPAI009341-PA"/>
    <property type="gene ID" value="GPAI009341"/>
</dbReference>
<evidence type="ECO:0000256" key="11">
    <source>
        <dbReference type="ARBA" id="ARBA00023254"/>
    </source>
</evidence>
<sequence>MSASAGRSVGLLTRAWNEIPDIVAGSVLAIIGLGLSAFGVANYYSHDGDNRRYKMTYVVMRPDDPRAEKVQMQKENFIVVTHFINPHLFWYHKVNDFHELHEIEEELLLIHNNHARDFNYHPKLGEKVAVNFVAWNKTIRAEILGEAEWQKEFIVWAIDYGFPFRTKKEYVFRLPTKMTRQIDHIRCGGLANILPAETEYDYMEDHLAVVKKDNWRQCACEILDKFLMDAASITFVEQFKSTGNHFWGNLFVVDHRGEIFDAREHLLSAKLALEEATKFQEIIPKLKTTSILQYRSNNGRSTSKTNTIRGKITDLCVVQNSMSAIDEHAKRKVEDWRARNKRQSDLIEVASVTESSISREMTADDVTFDDSVSAKNFNSSDDGKKVNVGITNYIGKAGTLAKIKVAEDKLKWPGDEHFKVKVEIKPEENSSPDLRNVCMRTKNLLRLRTKYAQLEGDCSNDVSTSISIVASHASIISSRSQQLMELREKYKGHESSLTTLSLGQTYALGITNHKKTLDAKMDEPNSQGLHIAVHSPSSLKYQKCKSSDQTNSITHYEPTQSTRKCSIGGSEDEKKQHFLGMSYTTLSIKNDDKENVEQESIKMESEEELIKSCKLKYPKEVNPRDIKKNLASPYDDLIMVPGGFDISRLTSYRNEDSHWHRMKSTPVDKFEKLSETKKEVLTNEQNGSPSLETIPSNRYSEVAKKGRDLLRHDSPTIDEKHAGGTVDTTAFPEDFVIKRRNTPMKRSPPLIIMKSSRNNQSTDTSKFNKDVNIPARHKPKLADTQLDAIHIMCENIERQEQANDHSILDSKSLNTSFKWTELTNPILSNSYIDCNETPLSSINRILVEDQVKVNSGTSSSNESNLKDLIRKEQGCISIIHKKQMQMIFNFDGKNAIPNFEPVVLAHSNVPLYPLKTVSEAQFLPQIHKEMLNMRIKQICAIQMYAWPHLLRNNSIFIISPSKSGKTWSYLPALCNDIYYDLIDLKSTFGPVAIVLVASMKHVEQVTDSCRRLMSALKDQAPVVVASFGLRNFKETKKKLLKSCGMLVITPSSLLRLLNDGENKNLLNGERLKRIVIDDMGLIMSRAQKDFATALRALFALCKKSGGQTVMPQIAATSCRWDVAFIELTRLSNQPLLLITDFLEATVYGKVELSIKLRSKMEKKETMQCFLKKCNKTAHMTSRTMIICNEDYEVREVLQFLAEYGYLSFGYSRDSVEIERIIINEWKRKKSDNIFVCTDEAVLELQIRNVQNLIHFSMPTSWTQFNARFSVLVESYDNLLADTFAKVLPSAHSSNRICSLILLDDDNNLQLPRLVDFMRMHQQIVRPDIQAMANHLLLTLADERVCNGVQLCPDVLDFGECDKLFCNKRHEVASLDVVTEKDDIPMDGEIRIQILKTVSPSHYIARLLEHKPPRAKQWVEIRHSRKATAFALQLDLHYYDKNNRSQHWPPLVGDICVYKYLNAYRRVCILDILNFSTSADVVQDSLKLTLKLIDDGGILKAVQSNDIFICHQKFKDFPYQAIDIRLINMVPYDNERVWDSKSTKLVRKWIMDDINDTHVVQATVNFAFASAIWIKNLFVMEKLSRIGVYKQFVNLKKSLIENQLALCYIGDRKSVYDVVSKHGLLKRQSPDRK</sequence>
<evidence type="ECO:0000256" key="14">
    <source>
        <dbReference type="SAM" id="Phobius"/>
    </source>
</evidence>
<keyword evidence="7" id="KW-0347">Helicase</keyword>
<dbReference type="GO" id="GO:0051321">
    <property type="term" value="P:meiotic cell cycle"/>
    <property type="evidence" value="ECO:0007669"/>
    <property type="project" value="UniProtKB-KW"/>
</dbReference>
<dbReference type="PANTHER" id="PTHR22655:SF2">
    <property type="entry name" value="ATP-DEPENDENT RNA HELICASE TDRD12-RELATED"/>
    <property type="match status" value="1"/>
</dbReference>
<dbReference type="GO" id="GO:0005737">
    <property type="term" value="C:cytoplasm"/>
    <property type="evidence" value="ECO:0007669"/>
    <property type="project" value="UniProtKB-ARBA"/>
</dbReference>
<dbReference type="GO" id="GO:0003724">
    <property type="term" value="F:RNA helicase activity"/>
    <property type="evidence" value="ECO:0007669"/>
    <property type="project" value="UniProtKB-EC"/>
</dbReference>
<keyword evidence="2" id="KW-0217">Developmental protein</keyword>
<evidence type="ECO:0000256" key="6">
    <source>
        <dbReference type="ARBA" id="ARBA00022801"/>
    </source>
</evidence>
<dbReference type="EC" id="3.6.4.13" evidence="1"/>
<keyword evidence="4" id="KW-0547">Nucleotide-binding</keyword>
<keyword evidence="11" id="KW-0469">Meiosis</keyword>
<evidence type="ECO:0000256" key="2">
    <source>
        <dbReference type="ARBA" id="ARBA00022473"/>
    </source>
</evidence>
<feature type="transmembrane region" description="Helical" evidence="14">
    <location>
        <begin position="22"/>
        <end position="45"/>
    </location>
</feature>
<feature type="compositionally biased region" description="Polar residues" evidence="13">
    <location>
        <begin position="550"/>
        <end position="564"/>
    </location>
</feature>
<dbReference type="GO" id="GO:0042078">
    <property type="term" value="P:germ-line stem cell division"/>
    <property type="evidence" value="ECO:0007669"/>
    <property type="project" value="TreeGrafter"/>
</dbReference>
<keyword evidence="3" id="KW-0677">Repeat</keyword>
<keyword evidence="5" id="KW-0221">Differentiation</keyword>
<feature type="domain" description="DEAD/DEAH-box helicase" evidence="15">
    <location>
        <begin position="940"/>
        <end position="1097"/>
    </location>
</feature>
<dbReference type="GO" id="GO:0016787">
    <property type="term" value="F:hydrolase activity"/>
    <property type="evidence" value="ECO:0007669"/>
    <property type="project" value="UniProtKB-KW"/>
</dbReference>
<dbReference type="Pfam" id="PF00567">
    <property type="entry name" value="TUDOR"/>
    <property type="match status" value="1"/>
</dbReference>
<comment type="catalytic activity">
    <reaction evidence="12">
        <text>ATP + H2O = ADP + phosphate + H(+)</text>
        <dbReference type="Rhea" id="RHEA:13065"/>
        <dbReference type="ChEBI" id="CHEBI:15377"/>
        <dbReference type="ChEBI" id="CHEBI:15378"/>
        <dbReference type="ChEBI" id="CHEBI:30616"/>
        <dbReference type="ChEBI" id="CHEBI:43474"/>
        <dbReference type="ChEBI" id="CHEBI:456216"/>
        <dbReference type="EC" id="3.6.4.13"/>
    </reaction>
</comment>
<dbReference type="InterPro" id="IPR027417">
    <property type="entry name" value="P-loop_NTPase"/>
</dbReference>
<dbReference type="Pfam" id="PF00270">
    <property type="entry name" value="DEAD"/>
    <property type="match status" value="1"/>
</dbReference>
<keyword evidence="8" id="KW-0067">ATP-binding</keyword>
<evidence type="ECO:0000256" key="12">
    <source>
        <dbReference type="ARBA" id="ARBA00047984"/>
    </source>
</evidence>
<evidence type="ECO:0000256" key="1">
    <source>
        <dbReference type="ARBA" id="ARBA00012552"/>
    </source>
</evidence>
<evidence type="ECO:0000256" key="5">
    <source>
        <dbReference type="ARBA" id="ARBA00022782"/>
    </source>
</evidence>
<dbReference type="SUPFAM" id="SSF63748">
    <property type="entry name" value="Tudor/PWWP/MBT"/>
    <property type="match status" value="1"/>
</dbReference>
<keyword evidence="9" id="KW-0744">Spermatogenesis</keyword>
<keyword evidence="14" id="KW-0472">Membrane</keyword>
<evidence type="ECO:0000259" key="15">
    <source>
        <dbReference type="Pfam" id="PF00270"/>
    </source>
</evidence>
<dbReference type="InterPro" id="IPR011545">
    <property type="entry name" value="DEAD/DEAH_box_helicase_dom"/>
</dbReference>
<evidence type="ECO:0000256" key="10">
    <source>
        <dbReference type="ARBA" id="ARBA00023158"/>
    </source>
</evidence>
<reference evidence="18" key="1">
    <citation type="submission" date="2014-03" db="EMBL/GenBank/DDBJ databases">
        <authorList>
            <person name="Aksoy S."/>
            <person name="Warren W."/>
            <person name="Wilson R.K."/>
        </authorList>
    </citation>
    <scope>NUCLEOTIDE SEQUENCE [LARGE SCALE GENOMIC DNA]</scope>
    <source>
        <strain evidence="18">IAEA</strain>
    </source>
</reference>
<evidence type="ECO:0000256" key="13">
    <source>
        <dbReference type="SAM" id="MobiDB-lite"/>
    </source>
</evidence>
<dbReference type="GO" id="GO:0003676">
    <property type="term" value="F:nucleic acid binding"/>
    <property type="evidence" value="ECO:0007669"/>
    <property type="project" value="InterPro"/>
</dbReference>
<keyword evidence="18" id="KW-1185">Reference proteome</keyword>
<dbReference type="InterPro" id="IPR035437">
    <property type="entry name" value="SNase_OB-fold_sf"/>
</dbReference>